<proteinExistence type="predicted"/>
<dbReference type="AlphaFoldDB" id="A0A9P1FKF9"/>
<dbReference type="EMBL" id="CAMXCT010000482">
    <property type="protein sequence ID" value="CAI3979413.1"/>
    <property type="molecule type" value="Genomic_DNA"/>
</dbReference>
<dbReference type="InterPro" id="IPR027443">
    <property type="entry name" value="IPNS-like_sf"/>
</dbReference>
<dbReference type="OrthoDB" id="407774at2759"/>
<gene>
    <name evidence="1" type="ORF">C1SCF055_LOCUS7364</name>
</gene>
<accession>A0A9P1FKF9</accession>
<comment type="caution">
    <text evidence="1">The sequence shown here is derived from an EMBL/GenBank/DDBJ whole genome shotgun (WGS) entry which is preliminary data.</text>
</comment>
<name>A0A9P1FKF9_9DINO</name>
<sequence>MATKVKTYTANLGKTLRETNKCKGRLLYYFPPKETPAPEEKGQVAEDGWIGWHNDSGFMTGLTPDMFVDDTDGSVMENPDPEGAGLWIVDRDSSAVRVRVPPDCMAIQVGECTQVVTGGEFVATPHCVRGVRPQFVPAGRKVARVACPCFVDTHPTFKLRIPEGFSADEMLAKGVSSKVPPLAERWEPGQSFGDFLGATFRRYYDWALGKSGPAAKKARTA</sequence>
<reference evidence="2" key="2">
    <citation type="submission" date="2024-04" db="EMBL/GenBank/DDBJ databases">
        <authorList>
            <person name="Chen Y."/>
            <person name="Shah S."/>
            <person name="Dougan E. K."/>
            <person name="Thang M."/>
            <person name="Chan C."/>
        </authorList>
    </citation>
    <scope>NUCLEOTIDE SEQUENCE [LARGE SCALE GENOMIC DNA]</scope>
</reference>
<dbReference type="Proteomes" id="UP001152797">
    <property type="component" value="Unassembled WGS sequence"/>
</dbReference>
<organism evidence="1">
    <name type="scientific">Cladocopium goreaui</name>
    <dbReference type="NCBI Taxonomy" id="2562237"/>
    <lineage>
        <taxon>Eukaryota</taxon>
        <taxon>Sar</taxon>
        <taxon>Alveolata</taxon>
        <taxon>Dinophyceae</taxon>
        <taxon>Suessiales</taxon>
        <taxon>Symbiodiniaceae</taxon>
        <taxon>Cladocopium</taxon>
    </lineage>
</organism>
<dbReference type="EMBL" id="CAMXCT030000482">
    <property type="protein sequence ID" value="CAL4766725.1"/>
    <property type="molecule type" value="Genomic_DNA"/>
</dbReference>
<dbReference type="Gene3D" id="2.60.120.330">
    <property type="entry name" value="B-lactam Antibiotic, Isopenicillin N Synthase, Chain"/>
    <property type="match status" value="1"/>
</dbReference>
<dbReference type="SUPFAM" id="SSF51197">
    <property type="entry name" value="Clavaminate synthase-like"/>
    <property type="match status" value="1"/>
</dbReference>
<keyword evidence="3" id="KW-1185">Reference proteome</keyword>
<dbReference type="EMBL" id="CAMXCT020000482">
    <property type="protein sequence ID" value="CAL1132788.1"/>
    <property type="molecule type" value="Genomic_DNA"/>
</dbReference>
<evidence type="ECO:0008006" key="4">
    <source>
        <dbReference type="Google" id="ProtNLM"/>
    </source>
</evidence>
<evidence type="ECO:0000313" key="2">
    <source>
        <dbReference type="EMBL" id="CAL1132788.1"/>
    </source>
</evidence>
<evidence type="ECO:0000313" key="3">
    <source>
        <dbReference type="Proteomes" id="UP001152797"/>
    </source>
</evidence>
<evidence type="ECO:0000313" key="1">
    <source>
        <dbReference type="EMBL" id="CAI3979413.1"/>
    </source>
</evidence>
<dbReference type="PANTHER" id="PTHR48420">
    <property type="entry name" value="NON-HAEM DIOXYGENASE N-TERMINAL DOMAIN-CONTAINING PROTEIN"/>
    <property type="match status" value="1"/>
</dbReference>
<reference evidence="1" key="1">
    <citation type="submission" date="2022-10" db="EMBL/GenBank/DDBJ databases">
        <authorList>
            <person name="Chen Y."/>
            <person name="Dougan E. K."/>
            <person name="Chan C."/>
            <person name="Rhodes N."/>
            <person name="Thang M."/>
        </authorList>
    </citation>
    <scope>NUCLEOTIDE SEQUENCE</scope>
</reference>
<protein>
    <recommendedName>
        <fullName evidence="4">Isopenicillin N synthase-like Fe(2+) 2OG dioxygenase domain-containing protein</fullName>
    </recommendedName>
</protein>
<dbReference type="PANTHER" id="PTHR48420:SF1">
    <property type="entry name" value="NON-HAEM DIOXYGENASE N-TERMINAL DOMAIN-CONTAINING PROTEIN"/>
    <property type="match status" value="1"/>
</dbReference>